<dbReference type="EMBL" id="CAWUPB010001160">
    <property type="protein sequence ID" value="CAK7343056.1"/>
    <property type="molecule type" value="Genomic_DNA"/>
</dbReference>
<evidence type="ECO:0000313" key="1">
    <source>
        <dbReference type="EMBL" id="CAK7343056.1"/>
    </source>
</evidence>
<dbReference type="AlphaFoldDB" id="A0AAV1RZ87"/>
<proteinExistence type="predicted"/>
<evidence type="ECO:0008006" key="3">
    <source>
        <dbReference type="Google" id="ProtNLM"/>
    </source>
</evidence>
<evidence type="ECO:0000313" key="2">
    <source>
        <dbReference type="Proteomes" id="UP001314170"/>
    </source>
</evidence>
<gene>
    <name evidence="1" type="ORF">DCAF_LOCUS17112</name>
</gene>
<protein>
    <recommendedName>
        <fullName evidence="3">Transposase</fullName>
    </recommendedName>
</protein>
<dbReference type="Proteomes" id="UP001314170">
    <property type="component" value="Unassembled WGS sequence"/>
</dbReference>
<keyword evidence="2" id="KW-1185">Reference proteome</keyword>
<name>A0AAV1RZ87_9ROSI</name>
<accession>A0AAV1RZ87</accession>
<comment type="caution">
    <text evidence="1">The sequence shown here is derived from an EMBL/GenBank/DDBJ whole genome shotgun (WGS) entry which is preliminary data.</text>
</comment>
<sequence>MDEARKDWGLSIYYKKKAHNQILETLNGEIRGWGGGKCDAPGLCRDLVHNPEIPSNITLERSRVGIGPSSWHLEMDLGS</sequence>
<reference evidence="1 2" key="1">
    <citation type="submission" date="2024-01" db="EMBL/GenBank/DDBJ databases">
        <authorList>
            <person name="Waweru B."/>
        </authorList>
    </citation>
    <scope>NUCLEOTIDE SEQUENCE [LARGE SCALE GENOMIC DNA]</scope>
</reference>
<organism evidence="1 2">
    <name type="scientific">Dovyalis caffra</name>
    <dbReference type="NCBI Taxonomy" id="77055"/>
    <lineage>
        <taxon>Eukaryota</taxon>
        <taxon>Viridiplantae</taxon>
        <taxon>Streptophyta</taxon>
        <taxon>Embryophyta</taxon>
        <taxon>Tracheophyta</taxon>
        <taxon>Spermatophyta</taxon>
        <taxon>Magnoliopsida</taxon>
        <taxon>eudicotyledons</taxon>
        <taxon>Gunneridae</taxon>
        <taxon>Pentapetalae</taxon>
        <taxon>rosids</taxon>
        <taxon>fabids</taxon>
        <taxon>Malpighiales</taxon>
        <taxon>Salicaceae</taxon>
        <taxon>Flacourtieae</taxon>
        <taxon>Dovyalis</taxon>
    </lineage>
</organism>